<name>L8GLE0_ACACF</name>
<dbReference type="KEGG" id="acan:ACA1_077110"/>
<dbReference type="VEuPathDB" id="AmoebaDB:ACA1_077110"/>
<dbReference type="EMBL" id="KB008074">
    <property type="protein sequence ID" value="ELR13857.1"/>
    <property type="molecule type" value="Genomic_DNA"/>
</dbReference>
<sequence length="312" mass="34850">MSVQVLGGQEVPTELVRHVLSFLVGHNNPSLWVRTLPAVCRTWRLVSHDLLREHAALLWSRLPPPHPDSRYESHEKEGDKEPTGRVLYLWRHDDRKPEEEEEEYWEEWTYHQLVAISQAKALPPPKQQQQPTKERKGDDDDEGDDGDGDGNGDDDDDEQGGYDSYYSSYDQDYQATAGQVWHRLPWADLFDRFIRRGCSSQTFGAPSAGPVGAVVRLLLLASDASPVRVLYRQCKGGHPFIMTDYEDLKLFITIRPSAQAWIPVGPSPASSATQASGGLQGEAPASRVVCVHIRDGMRGAVLQPSLLISISS</sequence>
<reference evidence="2 3" key="1">
    <citation type="journal article" date="2013" name="Genome Biol.">
        <title>Genome of Acanthamoeba castellanii highlights extensive lateral gene transfer and early evolution of tyrosine kinase signaling.</title>
        <authorList>
            <person name="Clarke M."/>
            <person name="Lohan A.J."/>
            <person name="Liu B."/>
            <person name="Lagkouvardos I."/>
            <person name="Roy S."/>
            <person name="Zafar N."/>
            <person name="Bertelli C."/>
            <person name="Schilde C."/>
            <person name="Kianianmomeni A."/>
            <person name="Burglin T.R."/>
            <person name="Frech C."/>
            <person name="Turcotte B."/>
            <person name="Kopec K.O."/>
            <person name="Synnott J.M."/>
            <person name="Choo C."/>
            <person name="Paponov I."/>
            <person name="Finkler A."/>
            <person name="Soon Heng Tan C."/>
            <person name="Hutchins A.P."/>
            <person name="Weinmeier T."/>
            <person name="Rattei T."/>
            <person name="Chu J.S."/>
            <person name="Gimenez G."/>
            <person name="Irimia M."/>
            <person name="Rigden D.J."/>
            <person name="Fitzpatrick D.A."/>
            <person name="Lorenzo-Morales J."/>
            <person name="Bateman A."/>
            <person name="Chiu C.H."/>
            <person name="Tang P."/>
            <person name="Hegemann P."/>
            <person name="Fromm H."/>
            <person name="Raoult D."/>
            <person name="Greub G."/>
            <person name="Miranda-Saavedra D."/>
            <person name="Chen N."/>
            <person name="Nash P."/>
            <person name="Ginger M.L."/>
            <person name="Horn M."/>
            <person name="Schaap P."/>
            <person name="Caler L."/>
            <person name="Loftus B."/>
        </authorList>
    </citation>
    <scope>NUCLEOTIDE SEQUENCE [LARGE SCALE GENOMIC DNA]</scope>
    <source>
        <strain evidence="2 3">Neff</strain>
    </source>
</reference>
<organism evidence="2 3">
    <name type="scientific">Acanthamoeba castellanii (strain ATCC 30010 / Neff)</name>
    <dbReference type="NCBI Taxonomy" id="1257118"/>
    <lineage>
        <taxon>Eukaryota</taxon>
        <taxon>Amoebozoa</taxon>
        <taxon>Discosea</taxon>
        <taxon>Longamoebia</taxon>
        <taxon>Centramoebida</taxon>
        <taxon>Acanthamoebidae</taxon>
        <taxon>Acanthamoeba</taxon>
    </lineage>
</organism>
<feature type="region of interest" description="Disordered" evidence="1">
    <location>
        <begin position="120"/>
        <end position="167"/>
    </location>
</feature>
<dbReference type="Proteomes" id="UP000011083">
    <property type="component" value="Unassembled WGS sequence"/>
</dbReference>
<dbReference type="GeneID" id="14914381"/>
<evidence type="ECO:0000313" key="3">
    <source>
        <dbReference type="Proteomes" id="UP000011083"/>
    </source>
</evidence>
<evidence type="ECO:0000313" key="2">
    <source>
        <dbReference type="EMBL" id="ELR13857.1"/>
    </source>
</evidence>
<evidence type="ECO:0000256" key="1">
    <source>
        <dbReference type="SAM" id="MobiDB-lite"/>
    </source>
</evidence>
<accession>L8GLE0</accession>
<gene>
    <name evidence="2" type="ORF">ACA1_077110</name>
</gene>
<feature type="region of interest" description="Disordered" evidence="1">
    <location>
        <begin position="61"/>
        <end position="80"/>
    </location>
</feature>
<dbReference type="AlphaFoldDB" id="L8GLE0"/>
<dbReference type="RefSeq" id="XP_004335870.1">
    <property type="nucleotide sequence ID" value="XM_004335822.1"/>
</dbReference>
<keyword evidence="3" id="KW-1185">Reference proteome</keyword>
<proteinExistence type="predicted"/>
<feature type="compositionally biased region" description="Basic and acidic residues" evidence="1">
    <location>
        <begin position="67"/>
        <end position="80"/>
    </location>
</feature>
<protein>
    <submittedName>
        <fullName evidence="2">Uncharacterized protein</fullName>
    </submittedName>
</protein>
<feature type="compositionally biased region" description="Acidic residues" evidence="1">
    <location>
        <begin position="139"/>
        <end position="160"/>
    </location>
</feature>